<evidence type="ECO:0000256" key="1">
    <source>
        <dbReference type="SAM" id="MobiDB-lite"/>
    </source>
</evidence>
<dbReference type="eggNOG" id="arCOG01449">
    <property type="taxonomic scope" value="Archaea"/>
</dbReference>
<evidence type="ECO:0000259" key="2">
    <source>
        <dbReference type="Pfam" id="PF19810"/>
    </source>
</evidence>
<feature type="domain" description="HFX-2341-like N-terminal" evidence="2">
    <location>
        <begin position="4"/>
        <end position="143"/>
    </location>
</feature>
<keyword evidence="4" id="KW-1185">Reference proteome</keyword>
<organism evidence="3 4">
    <name type="scientific">Haloarcula japonica (strain ATCC 49778 / DSM 6131 / JCM 7785 / NBRC 101032 / NCIMB 13157 / TR-1)</name>
    <dbReference type="NCBI Taxonomy" id="1227453"/>
    <lineage>
        <taxon>Archaea</taxon>
        <taxon>Methanobacteriati</taxon>
        <taxon>Methanobacteriota</taxon>
        <taxon>Stenosarchaea group</taxon>
        <taxon>Halobacteria</taxon>
        <taxon>Halobacteriales</taxon>
        <taxon>Haloarculaceae</taxon>
        <taxon>Haloarcula</taxon>
    </lineage>
</organism>
<dbReference type="Gene3D" id="3.40.50.11700">
    <property type="match status" value="1"/>
</dbReference>
<reference evidence="3 4" key="1">
    <citation type="journal article" date="2014" name="PLoS Genet.">
        <title>Phylogenetically driven sequencing of extremely halophilic archaea reveals strategies for static and dynamic osmo-response.</title>
        <authorList>
            <person name="Becker E.A."/>
            <person name="Seitzer P.M."/>
            <person name="Tritt A."/>
            <person name="Larsen D."/>
            <person name="Krusor M."/>
            <person name="Yao A.I."/>
            <person name="Wu D."/>
            <person name="Madern D."/>
            <person name="Eisen J.A."/>
            <person name="Darling A.E."/>
            <person name="Facciotti M.T."/>
        </authorList>
    </citation>
    <scope>NUCLEOTIDE SEQUENCE [LARGE SCALE GENOMIC DNA]</scope>
    <source>
        <strain evidence="4">ATCC 49778 / DSM 6131 / JCM 7785 / NBRC 101032 / NCIMB 13157 / TR-1</strain>
    </source>
</reference>
<comment type="caution">
    <text evidence="3">The sequence shown here is derived from an EMBL/GenBank/DDBJ whole genome shotgun (WGS) entry which is preliminary data.</text>
</comment>
<proteinExistence type="predicted"/>
<accession>M0LBI9</accession>
<gene>
    <name evidence="3" type="ORF">C444_09035</name>
</gene>
<dbReference type="Pfam" id="PF19810">
    <property type="entry name" value="HFX_2341_N"/>
    <property type="match status" value="1"/>
</dbReference>
<dbReference type="AlphaFoldDB" id="M0LBI9"/>
<sequence>MGREIHYIPVGFDLERLVQPLSLDDFDADKVILFRSEKTPETESEAELAEDIVQDLSGSIESLLSIDVEVEEISDIYDYVEIYEYAYQKMADDLDKGNQIYVNISSMPRTVAFAFATAADTLILENPNVRDDLYTYYVSPEKYLITEVRQELEDSVEFLRNLDISKEHEDKVTERIGSMADTLQKLQKGTTAGAKELKNGKHHVKFVAPPIVDLNEREKDLLKILYEQGKVESISELDRQYAQSTDRDSSNSSTQYSVDQLEEKGLINRSKGKGASHEISLSRIGIMWAGTRR</sequence>
<dbReference type="EMBL" id="AOLY01000029">
    <property type="protein sequence ID" value="EMA30927.1"/>
    <property type="molecule type" value="Genomic_DNA"/>
</dbReference>
<dbReference type="OrthoDB" id="197035at2157"/>
<feature type="region of interest" description="Disordered" evidence="1">
    <location>
        <begin position="237"/>
        <end position="272"/>
    </location>
</feature>
<protein>
    <recommendedName>
        <fullName evidence="2">HFX-2341-like N-terminal domain-containing protein</fullName>
    </recommendedName>
</protein>
<name>M0LBI9_HALJT</name>
<dbReference type="RefSeq" id="WP_004592370.1">
    <property type="nucleotide sequence ID" value="NZ_AOLY01000029.1"/>
</dbReference>
<dbReference type="Proteomes" id="UP000011524">
    <property type="component" value="Unassembled WGS sequence"/>
</dbReference>
<evidence type="ECO:0000313" key="3">
    <source>
        <dbReference type="EMBL" id="EMA30927.1"/>
    </source>
</evidence>
<evidence type="ECO:0000313" key="4">
    <source>
        <dbReference type="Proteomes" id="UP000011524"/>
    </source>
</evidence>
<dbReference type="InterPro" id="IPR046260">
    <property type="entry name" value="HFX_2341-like_N"/>
</dbReference>